<dbReference type="InterPro" id="IPR005467">
    <property type="entry name" value="His_kinase_dom"/>
</dbReference>
<feature type="domain" description="Histidine kinase" evidence="4">
    <location>
        <begin position="157"/>
        <end position="371"/>
    </location>
</feature>
<evidence type="ECO:0000256" key="1">
    <source>
        <dbReference type="ARBA" id="ARBA00000085"/>
    </source>
</evidence>
<dbReference type="SUPFAM" id="SSF47384">
    <property type="entry name" value="Homodimeric domain of signal transducing histidine kinase"/>
    <property type="match status" value="1"/>
</dbReference>
<evidence type="ECO:0000313" key="6">
    <source>
        <dbReference type="Proteomes" id="UP000295543"/>
    </source>
</evidence>
<dbReference type="Proteomes" id="UP000295543">
    <property type="component" value="Unassembled WGS sequence"/>
</dbReference>
<name>A0A4R5U880_9GAMM</name>
<dbReference type="Gene3D" id="1.10.287.130">
    <property type="match status" value="1"/>
</dbReference>
<comment type="caution">
    <text evidence="5">The sequence shown here is derived from an EMBL/GenBank/DDBJ whole genome shotgun (WGS) entry which is preliminary data.</text>
</comment>
<dbReference type="AlphaFoldDB" id="A0A4R5U880"/>
<proteinExistence type="predicted"/>
<dbReference type="PROSITE" id="PS50109">
    <property type="entry name" value="HIS_KIN"/>
    <property type="match status" value="1"/>
</dbReference>
<reference evidence="5 6" key="1">
    <citation type="submission" date="2019-03" db="EMBL/GenBank/DDBJ databases">
        <title>Luteimonas zhaokaii sp.nov., isolated from the rectal contents of Plateau pika in Yushu, Qinghai Province, China.</title>
        <authorList>
            <person name="Zhang G."/>
        </authorList>
    </citation>
    <scope>NUCLEOTIDE SEQUENCE [LARGE SCALE GENOMIC DNA]</scope>
    <source>
        <strain evidence="5 6">THG-MD21</strain>
    </source>
</reference>
<organism evidence="5 6">
    <name type="scientific">Luteimonas terrae</name>
    <dbReference type="NCBI Taxonomy" id="1530191"/>
    <lineage>
        <taxon>Bacteria</taxon>
        <taxon>Pseudomonadati</taxon>
        <taxon>Pseudomonadota</taxon>
        <taxon>Gammaproteobacteria</taxon>
        <taxon>Lysobacterales</taxon>
        <taxon>Lysobacteraceae</taxon>
        <taxon>Luteimonas</taxon>
    </lineage>
</organism>
<dbReference type="InterPro" id="IPR036097">
    <property type="entry name" value="HisK_dim/P_sf"/>
</dbReference>
<dbReference type="Pfam" id="PF02518">
    <property type="entry name" value="HATPase_c"/>
    <property type="match status" value="1"/>
</dbReference>
<dbReference type="CDD" id="cd00075">
    <property type="entry name" value="HATPase"/>
    <property type="match status" value="1"/>
</dbReference>
<dbReference type="GO" id="GO:0000155">
    <property type="term" value="F:phosphorelay sensor kinase activity"/>
    <property type="evidence" value="ECO:0007669"/>
    <property type="project" value="InterPro"/>
</dbReference>
<dbReference type="RefSeq" id="WP_133393763.1">
    <property type="nucleotide sequence ID" value="NZ_SMTG01000004.1"/>
</dbReference>
<dbReference type="InterPro" id="IPR003661">
    <property type="entry name" value="HisK_dim/P_dom"/>
</dbReference>
<comment type="catalytic activity">
    <reaction evidence="1">
        <text>ATP + protein L-histidine = ADP + protein N-phospho-L-histidine.</text>
        <dbReference type="EC" id="2.7.13.3"/>
    </reaction>
</comment>
<dbReference type="SUPFAM" id="SSF55874">
    <property type="entry name" value="ATPase domain of HSP90 chaperone/DNA topoisomerase II/histidine kinase"/>
    <property type="match status" value="1"/>
</dbReference>
<gene>
    <name evidence="5" type="ORF">E2F49_10040</name>
</gene>
<dbReference type="SMART" id="SM00387">
    <property type="entry name" value="HATPase_c"/>
    <property type="match status" value="1"/>
</dbReference>
<dbReference type="InterPro" id="IPR003594">
    <property type="entry name" value="HATPase_dom"/>
</dbReference>
<protein>
    <recommendedName>
        <fullName evidence="2">histidine kinase</fullName>
        <ecNumber evidence="2">2.7.13.3</ecNumber>
    </recommendedName>
</protein>
<sequence length="386" mass="41754">MRLADFIEQHLDRILEGAIAFARTQAPAGVAFSEKELRNHLPEILKAVVGDLRTAQTATQQHIKSEGRAPAKAGPETAATYHGRTRAIAGFGINQMIAEYRALRAAVLRLWAEDSALVTESIEDLVRFNEAIDQAVAESLAEFSSEVESWRQIFLGALGHDLRGPLTAVVFSADVLASKLRETPHARQVDRILAGGLRMTQLLDDLLRYSRSKLGDGMVIHARDCELAPALAEEAELLRAALPDTTLHFESHGDTHGRFDTSRVREALHNLATNAAKYGEQDTAVTIEVKGQDDHVLVAVTNHGAPLSDDARRVMFDPLRRGSNKAKSSEEVSLGLGLFLVREIARAHGGSVDAASADGLTTFSILLPRDGVARKGDTAAAPMVDA</sequence>
<dbReference type="PANTHER" id="PTHR43547">
    <property type="entry name" value="TWO-COMPONENT HISTIDINE KINASE"/>
    <property type="match status" value="1"/>
</dbReference>
<keyword evidence="5" id="KW-0808">Transferase</keyword>
<dbReference type="InterPro" id="IPR036890">
    <property type="entry name" value="HATPase_C_sf"/>
</dbReference>
<evidence type="ECO:0000256" key="2">
    <source>
        <dbReference type="ARBA" id="ARBA00012438"/>
    </source>
</evidence>
<accession>A0A4R5U880</accession>
<dbReference type="PANTHER" id="PTHR43547:SF2">
    <property type="entry name" value="HYBRID SIGNAL TRANSDUCTION HISTIDINE KINASE C"/>
    <property type="match status" value="1"/>
</dbReference>
<evidence type="ECO:0000256" key="3">
    <source>
        <dbReference type="ARBA" id="ARBA00022553"/>
    </source>
</evidence>
<keyword evidence="3" id="KW-0597">Phosphoprotein</keyword>
<dbReference type="SMART" id="SM00388">
    <property type="entry name" value="HisKA"/>
    <property type="match status" value="1"/>
</dbReference>
<dbReference type="Gene3D" id="3.30.565.10">
    <property type="entry name" value="Histidine kinase-like ATPase, C-terminal domain"/>
    <property type="match status" value="1"/>
</dbReference>
<evidence type="ECO:0000259" key="4">
    <source>
        <dbReference type="PROSITE" id="PS50109"/>
    </source>
</evidence>
<evidence type="ECO:0000313" key="5">
    <source>
        <dbReference type="EMBL" id="TDK30689.1"/>
    </source>
</evidence>
<dbReference type="Pfam" id="PF00512">
    <property type="entry name" value="HisKA"/>
    <property type="match status" value="1"/>
</dbReference>
<keyword evidence="5" id="KW-0418">Kinase</keyword>
<dbReference type="CDD" id="cd00082">
    <property type="entry name" value="HisKA"/>
    <property type="match status" value="1"/>
</dbReference>
<keyword evidence="6" id="KW-1185">Reference proteome</keyword>
<dbReference type="EC" id="2.7.13.3" evidence="2"/>
<dbReference type="OrthoDB" id="8807260at2"/>
<dbReference type="EMBL" id="SMTG01000004">
    <property type="protein sequence ID" value="TDK30689.1"/>
    <property type="molecule type" value="Genomic_DNA"/>
</dbReference>